<evidence type="ECO:0000313" key="5">
    <source>
        <dbReference type="Proteomes" id="UP000499080"/>
    </source>
</evidence>
<dbReference type="Proteomes" id="UP000499080">
    <property type="component" value="Unassembled WGS sequence"/>
</dbReference>
<evidence type="ECO:0000313" key="3">
    <source>
        <dbReference type="EMBL" id="GBL99896.1"/>
    </source>
</evidence>
<dbReference type="AlphaFoldDB" id="A0A4Y2C7T6"/>
<evidence type="ECO:0000313" key="1">
    <source>
        <dbReference type="EMBL" id="GBL99849.1"/>
    </source>
</evidence>
<keyword evidence="5" id="KW-1185">Reference proteome</keyword>
<reference evidence="4 5" key="1">
    <citation type="journal article" date="2019" name="Sci. Rep.">
        <title>Orb-weaving spider Araneus ventricosus genome elucidates the spidroin gene catalogue.</title>
        <authorList>
            <person name="Kono N."/>
            <person name="Nakamura H."/>
            <person name="Ohtoshi R."/>
            <person name="Moran D.A.P."/>
            <person name="Shinohara A."/>
            <person name="Yoshida Y."/>
            <person name="Fujiwara M."/>
            <person name="Mori M."/>
            <person name="Tomita M."/>
            <person name="Arakawa K."/>
        </authorList>
    </citation>
    <scope>NUCLEOTIDE SEQUENCE [LARGE SCALE GENOMIC DNA]</scope>
</reference>
<organism evidence="4 5">
    <name type="scientific">Araneus ventricosus</name>
    <name type="common">Orbweaver spider</name>
    <name type="synonym">Epeira ventricosa</name>
    <dbReference type="NCBI Taxonomy" id="182803"/>
    <lineage>
        <taxon>Eukaryota</taxon>
        <taxon>Metazoa</taxon>
        <taxon>Ecdysozoa</taxon>
        <taxon>Arthropoda</taxon>
        <taxon>Chelicerata</taxon>
        <taxon>Arachnida</taxon>
        <taxon>Araneae</taxon>
        <taxon>Araneomorphae</taxon>
        <taxon>Entelegynae</taxon>
        <taxon>Araneoidea</taxon>
        <taxon>Araneidae</taxon>
        <taxon>Araneus</taxon>
    </lineage>
</organism>
<name>A0A4Y2C7T6_ARAVE</name>
<dbReference type="EMBL" id="BGPR01085549">
    <property type="protein sequence ID" value="GBL99896.1"/>
    <property type="molecule type" value="Genomic_DNA"/>
</dbReference>
<protein>
    <submittedName>
        <fullName evidence="4">Uncharacterized protein</fullName>
    </submittedName>
</protein>
<dbReference type="EMBL" id="BGPR01085550">
    <property type="protein sequence ID" value="GBL99915.1"/>
    <property type="molecule type" value="Genomic_DNA"/>
</dbReference>
<proteinExistence type="predicted"/>
<dbReference type="EMBL" id="BGPR01085548">
    <property type="protein sequence ID" value="GBL99880.1"/>
    <property type="molecule type" value="Genomic_DNA"/>
</dbReference>
<dbReference type="EMBL" id="BGPR01085541">
    <property type="protein sequence ID" value="GBL99849.1"/>
    <property type="molecule type" value="Genomic_DNA"/>
</dbReference>
<comment type="caution">
    <text evidence="4">The sequence shown here is derived from an EMBL/GenBank/DDBJ whole genome shotgun (WGS) entry which is preliminary data.</text>
</comment>
<gene>
    <name evidence="2" type="ORF">AVEN_120663_1</name>
    <name evidence="3" type="ORF">AVEN_141414_1</name>
    <name evidence="1" type="ORF">AVEN_193676_1</name>
    <name evidence="4" type="ORF">AVEN_205431_1</name>
</gene>
<evidence type="ECO:0000313" key="2">
    <source>
        <dbReference type="EMBL" id="GBL99880.1"/>
    </source>
</evidence>
<sequence>MGVERLLQMKYVVREDFETFAWKFKDLYLEWRADSQETEIAQALVDRLPEEHQILLGIMQFQTVREVIVFVNRYISLSPGTRGPLLLPGLLTREQHSQY</sequence>
<accession>A0A4Y2C7T6</accession>
<evidence type="ECO:0000313" key="4">
    <source>
        <dbReference type="EMBL" id="GBL99915.1"/>
    </source>
</evidence>